<reference evidence="1 2" key="1">
    <citation type="journal article" date="2016" name="Nat. Commun.">
        <title>Thousands of microbial genomes shed light on interconnected biogeochemical processes in an aquifer system.</title>
        <authorList>
            <person name="Anantharaman K."/>
            <person name="Brown C.T."/>
            <person name="Hug L.A."/>
            <person name="Sharon I."/>
            <person name="Castelle C.J."/>
            <person name="Probst A.J."/>
            <person name="Thomas B.C."/>
            <person name="Singh A."/>
            <person name="Wilkins M.J."/>
            <person name="Karaoz U."/>
            <person name="Brodie E.L."/>
            <person name="Williams K.H."/>
            <person name="Hubbard S.S."/>
            <person name="Banfield J.F."/>
        </authorList>
    </citation>
    <scope>NUCLEOTIDE SEQUENCE [LARGE SCALE GENOMIC DNA]</scope>
</reference>
<protein>
    <submittedName>
        <fullName evidence="1">Uncharacterized protein</fullName>
    </submittedName>
</protein>
<dbReference type="AlphaFoldDB" id="A0A1G2F978"/>
<accession>A0A1G2F978</accession>
<organism evidence="1 2">
    <name type="scientific">Candidatus Portnoybacteria bacterium RBG_19FT_COMBO_36_7</name>
    <dbReference type="NCBI Taxonomy" id="1801992"/>
    <lineage>
        <taxon>Bacteria</taxon>
        <taxon>Candidatus Portnoyibacteriota</taxon>
    </lineage>
</organism>
<comment type="caution">
    <text evidence="1">The sequence shown here is derived from an EMBL/GenBank/DDBJ whole genome shotgun (WGS) entry which is preliminary data.</text>
</comment>
<dbReference type="EMBL" id="MHMW01000018">
    <property type="protein sequence ID" value="OGZ34168.1"/>
    <property type="molecule type" value="Genomic_DNA"/>
</dbReference>
<dbReference type="Proteomes" id="UP000179099">
    <property type="component" value="Unassembled WGS sequence"/>
</dbReference>
<evidence type="ECO:0000313" key="2">
    <source>
        <dbReference type="Proteomes" id="UP000179099"/>
    </source>
</evidence>
<proteinExistence type="predicted"/>
<gene>
    <name evidence="1" type="ORF">A2Y98_02440</name>
</gene>
<sequence length="100" mass="11504">MNIAVVFISPDEKDYYEYLKSFEINNLIILQIGLSQIFKELGTAYSIVDKISGAFVARQFFDDTQRIENLIICGPLKLLNDCKKLFFGMAGKTHFFPEKK</sequence>
<evidence type="ECO:0000313" key="1">
    <source>
        <dbReference type="EMBL" id="OGZ34168.1"/>
    </source>
</evidence>
<name>A0A1G2F978_9BACT</name>
<dbReference type="STRING" id="1801992.A2Y98_02440"/>